<evidence type="ECO:0000313" key="12">
    <source>
        <dbReference type="Proteomes" id="UP000281406"/>
    </source>
</evidence>
<dbReference type="Pfam" id="PF00891">
    <property type="entry name" value="Methyltransf_2"/>
    <property type="match status" value="1"/>
</dbReference>
<evidence type="ECO:0000313" key="11">
    <source>
        <dbReference type="EMBL" id="ROL48902.1"/>
    </source>
</evidence>
<keyword evidence="9" id="KW-0471">Melatonin biosynthesis</keyword>
<dbReference type="EC" id="2.1.1.4" evidence="6"/>
<gene>
    <name evidence="11" type="ORF">DPX16_2245</name>
</gene>
<keyword evidence="1 11" id="KW-0489">Methyltransferase</keyword>
<dbReference type="GO" id="GO:0017096">
    <property type="term" value="F:acetylserotonin O-methyltransferase activity"/>
    <property type="evidence" value="ECO:0007669"/>
    <property type="project" value="UniProtKB-EC"/>
</dbReference>
<name>A0A3N0YRS2_ANAGA</name>
<dbReference type="EMBL" id="RJVU01028251">
    <property type="protein sequence ID" value="ROL48902.1"/>
    <property type="molecule type" value="Genomic_DNA"/>
</dbReference>
<dbReference type="GO" id="GO:0032259">
    <property type="term" value="P:methylation"/>
    <property type="evidence" value="ECO:0007669"/>
    <property type="project" value="UniProtKB-KW"/>
</dbReference>
<evidence type="ECO:0000256" key="3">
    <source>
        <dbReference type="ARBA" id="ARBA00022691"/>
    </source>
</evidence>
<comment type="function">
    <text evidence="4">Catalyzes the transfer of a methyl group onto N-acetylserotonin, producing melatonin (N-acetyl-5-methoxytryptamine).</text>
</comment>
<comment type="pathway">
    <text evidence="5">Aromatic compound metabolism; melatonin biosynthesis; melatonin from serotonin: step 1/2.</text>
</comment>
<evidence type="ECO:0000256" key="1">
    <source>
        <dbReference type="ARBA" id="ARBA00022603"/>
    </source>
</evidence>
<accession>A0A3N0YRS2</accession>
<sequence>MCGSRRVQMVAGCSGMMAKQCVSAYPESTVTIFDLPKVVRTSRQHFVSDQDERISFCEDTCDFFKDALPQADLYILARILHDWTDQRSVELLVKIYQSCRPGCHIVIHLKLVGLVHGSKLNMLENSCGGNEQEK</sequence>
<dbReference type="AlphaFoldDB" id="A0A3N0YRS2"/>
<dbReference type="InterPro" id="IPR016461">
    <property type="entry name" value="COMT-like"/>
</dbReference>
<keyword evidence="3" id="KW-0949">S-adenosyl-L-methionine</keyword>
<organism evidence="11 12">
    <name type="scientific">Anabarilius grahami</name>
    <name type="common">Kanglang fish</name>
    <name type="synonym">Barilius grahami</name>
    <dbReference type="NCBI Taxonomy" id="495550"/>
    <lineage>
        <taxon>Eukaryota</taxon>
        <taxon>Metazoa</taxon>
        <taxon>Chordata</taxon>
        <taxon>Craniata</taxon>
        <taxon>Vertebrata</taxon>
        <taxon>Euteleostomi</taxon>
        <taxon>Actinopterygii</taxon>
        <taxon>Neopterygii</taxon>
        <taxon>Teleostei</taxon>
        <taxon>Ostariophysi</taxon>
        <taxon>Cypriniformes</taxon>
        <taxon>Xenocyprididae</taxon>
        <taxon>Xenocypridinae</taxon>
        <taxon>Xenocypridinae incertae sedis</taxon>
        <taxon>Anabarilius</taxon>
    </lineage>
</organism>
<keyword evidence="12" id="KW-1185">Reference proteome</keyword>
<evidence type="ECO:0000256" key="2">
    <source>
        <dbReference type="ARBA" id="ARBA00022679"/>
    </source>
</evidence>
<dbReference type="InterPro" id="IPR029063">
    <property type="entry name" value="SAM-dependent_MTases_sf"/>
</dbReference>
<dbReference type="GO" id="GO:0030187">
    <property type="term" value="P:melatonin biosynthetic process"/>
    <property type="evidence" value="ECO:0007669"/>
    <property type="project" value="UniProtKB-KW"/>
</dbReference>
<evidence type="ECO:0000256" key="4">
    <source>
        <dbReference type="ARBA" id="ARBA00037645"/>
    </source>
</evidence>
<dbReference type="PROSITE" id="PS51683">
    <property type="entry name" value="SAM_OMT_II"/>
    <property type="match status" value="1"/>
</dbReference>
<evidence type="ECO:0000256" key="8">
    <source>
        <dbReference type="ARBA" id="ARBA00043054"/>
    </source>
</evidence>
<reference evidence="11 12" key="1">
    <citation type="submission" date="2018-10" db="EMBL/GenBank/DDBJ databases">
        <title>Genome assembly for a Yunnan-Guizhou Plateau 3E fish, Anabarilius grahami (Regan), and its evolutionary and genetic applications.</title>
        <authorList>
            <person name="Jiang W."/>
        </authorList>
    </citation>
    <scope>NUCLEOTIDE SEQUENCE [LARGE SCALE GENOMIC DNA]</scope>
    <source>
        <strain evidence="11">AG-KIZ</strain>
        <tissue evidence="11">Muscle</tissue>
    </source>
</reference>
<proteinExistence type="predicted"/>
<dbReference type="PANTHER" id="PTHR43712:SF2">
    <property type="entry name" value="O-METHYLTRANSFERASE CICE"/>
    <property type="match status" value="1"/>
</dbReference>
<evidence type="ECO:0000256" key="7">
    <source>
        <dbReference type="ARBA" id="ARBA00040730"/>
    </source>
</evidence>
<evidence type="ECO:0000259" key="10">
    <source>
        <dbReference type="Pfam" id="PF00891"/>
    </source>
</evidence>
<keyword evidence="2 11" id="KW-0808">Transferase</keyword>
<feature type="domain" description="O-methyltransferase C-terminal" evidence="10">
    <location>
        <begin position="9"/>
        <end position="109"/>
    </location>
</feature>
<dbReference type="SUPFAM" id="SSF53335">
    <property type="entry name" value="S-adenosyl-L-methionine-dependent methyltransferases"/>
    <property type="match status" value="1"/>
</dbReference>
<evidence type="ECO:0000256" key="9">
    <source>
        <dbReference type="ARBA" id="ARBA00043260"/>
    </source>
</evidence>
<comment type="caution">
    <text evidence="11">The sequence shown here is derived from an EMBL/GenBank/DDBJ whole genome shotgun (WGS) entry which is preliminary data.</text>
</comment>
<evidence type="ECO:0000256" key="6">
    <source>
        <dbReference type="ARBA" id="ARBA00039116"/>
    </source>
</evidence>
<dbReference type="Proteomes" id="UP000281406">
    <property type="component" value="Unassembled WGS sequence"/>
</dbReference>
<dbReference type="OrthoDB" id="9045249at2759"/>
<evidence type="ECO:0000256" key="5">
    <source>
        <dbReference type="ARBA" id="ARBA00037926"/>
    </source>
</evidence>
<dbReference type="InterPro" id="IPR001077">
    <property type="entry name" value="COMT_C"/>
</dbReference>
<dbReference type="PANTHER" id="PTHR43712">
    <property type="entry name" value="PUTATIVE (AFU_ORTHOLOGUE AFUA_4G14580)-RELATED"/>
    <property type="match status" value="1"/>
</dbReference>
<dbReference type="Gene3D" id="3.40.50.150">
    <property type="entry name" value="Vaccinia Virus protein VP39"/>
    <property type="match status" value="1"/>
</dbReference>
<protein>
    <recommendedName>
        <fullName evidence="7">Acetylserotonin O-methyltransferase</fullName>
        <ecNumber evidence="6">2.1.1.4</ecNumber>
    </recommendedName>
    <alternativeName>
        <fullName evidence="8">Hydroxyindole O-methyltransferase</fullName>
    </alternativeName>
</protein>